<dbReference type="EMBL" id="JAUHJS010000006">
    <property type="protein sequence ID" value="MDN4166271.1"/>
    <property type="molecule type" value="Genomic_DNA"/>
</dbReference>
<reference evidence="2" key="1">
    <citation type="submission" date="2023-06" db="EMBL/GenBank/DDBJ databases">
        <title>Cytophagales bacterium Strain LB-30, isolated from soil.</title>
        <authorList>
            <person name="Liu B."/>
        </authorList>
    </citation>
    <scope>NUCLEOTIDE SEQUENCE</scope>
    <source>
        <strain evidence="2">LB-30</strain>
    </source>
</reference>
<feature type="domain" description="Outer membrane protein beta-barrel" evidence="1">
    <location>
        <begin position="20"/>
        <end position="192"/>
    </location>
</feature>
<dbReference type="Proteomes" id="UP001168552">
    <property type="component" value="Unassembled WGS sequence"/>
</dbReference>
<dbReference type="Pfam" id="PF13568">
    <property type="entry name" value="OMP_b-brl_2"/>
    <property type="match status" value="1"/>
</dbReference>
<gene>
    <name evidence="2" type="ORF">QWY31_12220</name>
</gene>
<accession>A0ABT8F7S4</accession>
<evidence type="ECO:0000313" key="3">
    <source>
        <dbReference type="Proteomes" id="UP001168552"/>
    </source>
</evidence>
<protein>
    <recommendedName>
        <fullName evidence="1">Outer membrane protein beta-barrel domain-containing protein</fullName>
    </recommendedName>
</protein>
<evidence type="ECO:0000259" key="1">
    <source>
        <dbReference type="Pfam" id="PF13568"/>
    </source>
</evidence>
<organism evidence="2 3">
    <name type="scientific">Shiella aurantiaca</name>
    <dbReference type="NCBI Taxonomy" id="3058365"/>
    <lineage>
        <taxon>Bacteria</taxon>
        <taxon>Pseudomonadati</taxon>
        <taxon>Bacteroidota</taxon>
        <taxon>Cytophagia</taxon>
        <taxon>Cytophagales</taxon>
        <taxon>Shiellaceae</taxon>
        <taxon>Shiella</taxon>
    </lineage>
</organism>
<comment type="caution">
    <text evidence="2">The sequence shown here is derived from an EMBL/GenBank/DDBJ whole genome shotgun (WGS) entry which is preliminary data.</text>
</comment>
<proteinExistence type="predicted"/>
<dbReference type="InterPro" id="IPR025665">
    <property type="entry name" value="Beta-barrel_OMP_2"/>
</dbReference>
<dbReference type="RefSeq" id="WP_320004809.1">
    <property type="nucleotide sequence ID" value="NZ_JAUHJS010000006.1"/>
</dbReference>
<evidence type="ECO:0000313" key="2">
    <source>
        <dbReference type="EMBL" id="MDN4166271.1"/>
    </source>
</evidence>
<name>A0ABT8F7S4_9BACT</name>
<keyword evidence="3" id="KW-1185">Reference proteome</keyword>
<sequence length="218" mass="24352">MKPYSLLIGISFLVSLGGYAQEMNYALYAGASLTSLQSNMIAAIPKKGALAGFAAEKTLAESVALSIGFQFSHSGFQEPQQHSNGSELGIVTYNQYSLYYVQMPLLIRNPFAVNDKIDFYPIYGLNNAWLLQAKKLSENPQESEVIKEKLAGNDFYRYELVILAGLGMDWKLENSKQLFLQVRASQAISNWFGNRFISTKSDAYNRNVSLQMIAGIRF</sequence>